<feature type="compositionally biased region" description="Basic and acidic residues" evidence="1">
    <location>
        <begin position="1309"/>
        <end position="1320"/>
    </location>
</feature>
<evidence type="ECO:0000313" key="2">
    <source>
        <dbReference type="Ensembl" id="ENSTRUP00000056532.2"/>
    </source>
</evidence>
<dbReference type="Pfam" id="PF17825">
    <property type="entry name" value="DUF5587"/>
    <property type="match status" value="2"/>
</dbReference>
<dbReference type="InParanoid" id="A0A3B5KTA5"/>
<feature type="compositionally biased region" description="Basic and acidic residues" evidence="1">
    <location>
        <begin position="1436"/>
        <end position="1448"/>
    </location>
</feature>
<dbReference type="PANTHER" id="PTHR35668:SF1">
    <property type="entry name" value="PROTEIN SHORTAGE IN CHIASMATA 1 ORTHOLOG"/>
    <property type="match status" value="1"/>
</dbReference>
<organism evidence="2 3">
    <name type="scientific">Takifugu rubripes</name>
    <name type="common">Japanese pufferfish</name>
    <name type="synonym">Fugu rubripes</name>
    <dbReference type="NCBI Taxonomy" id="31033"/>
    <lineage>
        <taxon>Eukaryota</taxon>
        <taxon>Metazoa</taxon>
        <taxon>Chordata</taxon>
        <taxon>Craniata</taxon>
        <taxon>Vertebrata</taxon>
        <taxon>Euteleostomi</taxon>
        <taxon>Actinopterygii</taxon>
        <taxon>Neopterygii</taxon>
        <taxon>Teleostei</taxon>
        <taxon>Neoteleostei</taxon>
        <taxon>Acanthomorphata</taxon>
        <taxon>Eupercaria</taxon>
        <taxon>Tetraodontiformes</taxon>
        <taxon>Tetradontoidea</taxon>
        <taxon>Tetraodontidae</taxon>
        <taxon>Takifugu</taxon>
    </lineage>
</organism>
<proteinExistence type="predicted"/>
<dbReference type="Ensembl" id="ENSTRUT00000049607.2">
    <property type="protein sequence ID" value="ENSTRUP00000056532.2"/>
    <property type="gene ID" value="ENSTRUG00000019865.2"/>
</dbReference>
<reference evidence="2" key="3">
    <citation type="submission" date="2025-09" db="UniProtKB">
        <authorList>
            <consortium name="Ensembl"/>
        </authorList>
    </citation>
    <scope>IDENTIFICATION</scope>
</reference>
<dbReference type="GO" id="GO:0000712">
    <property type="term" value="P:resolution of meiotic recombination intermediates"/>
    <property type="evidence" value="ECO:0007669"/>
    <property type="project" value="InterPro"/>
</dbReference>
<dbReference type="STRING" id="31033.ENSTRUP00000056532"/>
<keyword evidence="3" id="KW-1185">Reference proteome</keyword>
<dbReference type="PANTHER" id="PTHR35668">
    <property type="entry name" value="PROTEIN SHORTAGE IN CHIASMATA 1 ORTHOLOG"/>
    <property type="match status" value="1"/>
</dbReference>
<dbReference type="RefSeq" id="XP_029684933.1">
    <property type="nucleotide sequence ID" value="XM_029829073.1"/>
</dbReference>
<protein>
    <recommendedName>
        <fullName evidence="4">Shortage in chiasmata 1</fullName>
    </recommendedName>
</protein>
<sequence length="1454" mass="162867">MWEKDNTLHILIFPPISTNPLPRNTKIQAIMSGNGSSFPAHIFAANRFKALDYAFEKTTRVQVIMDLMSLPAPYSIGTSNLYPHDGKLPEDTYRTPWIRGNVTSSCKLLVSGSVLEDLGDRIQGNSPERFDASLSGDAEVTPSSNSGLLKDLDQKEYVCLVKGSQFDSCQESFLRWTSEQIKPNDDNEEFLLPKDLMIVDYLPQFKRHLPTLRLKLSRLQTLPVSDPLLRSTDGTLDSAFRNLESYEHLPDVKISYTQMCRHIQEKFAKESPAAEESLLLPTMLDTVDLSQAYYTSFSSIRGLLTVVPEQLDGQPPVLDVLNEDVTASVEISQYETQEESVKWNIHLSEMAGHAMLPTELELDLTLSPETRLTQISLSTCKLQMEELSQCCRPTLLSAKTQTEMEAGLWNAEKHLCPVVGFLLAEPHVCTPDVCLQSMSEVFQALKLERQSLTCAGEDMQVFLCNTCEFTEKMGSEVPPATHRRVEEFEKLPLEDFEVTEKIYLKKQESASFRAEAAPDETHLEGETFTNTSPNPPADPSKSSENQIFPKLPAKTKVMDISAPETNTRSKGGTKWREYSLGQVASPRLDIRDDHRGVLVNRYLPEETLDRLSTFMMLRAEQAVPVEPVQKTVNIPSFASQPNQRTPDLQPSLRQTHKSGDGLKYTTGAVSESVTREQNSVCHSTGEVSSQHVQSVIQYSRDVQATDSQKRAYWELLEFAEPLLKSARQLGLDLPVRGDFSCLDPDQTHFLLKQQENVFCRAHAQSEALVTDQEALFNLAALIHALVMFKELLLNCTLSAALEYLTQAAEACAQQHLQQLLKRLQIILLLSNKNPETNFKLLELQHQLSTWLHSRKGQDATARVIVLISVDCDNSRSRIITSLSQVTGGAVTAVSPEEGKKKLNGASLVSCMQDTVCAVVCEQHIGPDFPWNRFSLVVEYDRPGQSPWAAICKEKGISHFTFNTVLSDSEEEKILWCLEDNVPYVLFVTEGLLSCPHLLQTLESGFNITVVERRHCPTLQMLGGTHRYAVLTVDESSCIVIQEEDELCQQRASEVMVMRLSALSLQYSCCWLILNCPDSQGGGLSTPAFSNLALVYSSLEQFSNQNLEDLNVKVLIAWGVTDIARWISRICFFTLMSTEKDPLDFLDRDWLSVIPSEDEKRLLSFPCINPLVGQLMLKRAPTFRWLLGASLSQLQELLPEVPQKVLKLFSDTTSMFTSPCSEPAQPQMYGTEENIQHSSWTDSCGPELKDLSTEPEAVIVPHSEQLCTDQSSHFFFGDDNTDFRLDLSSFFGGPDDPLQRDWTSSDPWQEENRRRGGDSKKLTGWKGRAGTLGGVVQRVQAKPESPARLDSTFSCSPVVQQSVNRYMSVNSADHFSDSQNICSILHPPPDFLLWSPSRNCSTSSFASTKYGTKCCLGQERKRSGEAAVSTPRKRGRLSYERVPGRSDGQTRLKLF</sequence>
<dbReference type="RefSeq" id="XP_011614290.2">
    <property type="nucleotide sequence ID" value="XM_011615988.2"/>
</dbReference>
<dbReference type="OrthoDB" id="9909657at2759"/>
<dbReference type="GeneID" id="105418059"/>
<reference evidence="2 3" key="1">
    <citation type="journal article" date="2011" name="Genome Biol. Evol.">
        <title>Integration of the genetic map and genome assembly of fugu facilitates insights into distinct features of genome evolution in teleosts and mammals.</title>
        <authorList>
            <person name="Kai W."/>
            <person name="Kikuchi K."/>
            <person name="Tohari S."/>
            <person name="Chew A.K."/>
            <person name="Tay A."/>
            <person name="Fujiwara A."/>
            <person name="Hosoya S."/>
            <person name="Suetake H."/>
            <person name="Naruse K."/>
            <person name="Brenner S."/>
            <person name="Suzuki Y."/>
            <person name="Venkatesh B."/>
        </authorList>
    </citation>
    <scope>NUCLEOTIDE SEQUENCE [LARGE SCALE GENOMIC DNA]</scope>
</reference>
<dbReference type="GO" id="GO:0000794">
    <property type="term" value="C:condensed nuclear chromosome"/>
    <property type="evidence" value="ECO:0007669"/>
    <property type="project" value="InterPro"/>
</dbReference>
<dbReference type="Proteomes" id="UP000005226">
    <property type="component" value="Chromosome 21"/>
</dbReference>
<feature type="compositionally biased region" description="Polar residues" evidence="1">
    <location>
        <begin position="637"/>
        <end position="653"/>
    </location>
</feature>
<dbReference type="OMA" id="KWISQIC"/>
<dbReference type="GO" id="GO:0003697">
    <property type="term" value="F:single-stranded DNA binding"/>
    <property type="evidence" value="ECO:0007669"/>
    <property type="project" value="TreeGrafter"/>
</dbReference>
<evidence type="ECO:0008006" key="4">
    <source>
        <dbReference type="Google" id="ProtNLM"/>
    </source>
</evidence>
<dbReference type="InterPro" id="IPR039991">
    <property type="entry name" value="SHOC1"/>
</dbReference>
<evidence type="ECO:0000313" key="3">
    <source>
        <dbReference type="Proteomes" id="UP000005226"/>
    </source>
</evidence>
<dbReference type="GeneTree" id="ENSGT00390000013037"/>
<reference evidence="2" key="2">
    <citation type="submission" date="2025-08" db="UniProtKB">
        <authorList>
            <consortium name="Ensembl"/>
        </authorList>
    </citation>
    <scope>IDENTIFICATION</scope>
</reference>
<gene>
    <name evidence="2" type="primary">shoc1</name>
</gene>
<feature type="region of interest" description="Disordered" evidence="1">
    <location>
        <begin position="637"/>
        <end position="663"/>
    </location>
</feature>
<dbReference type="CTD" id="158401"/>
<evidence type="ECO:0000256" key="1">
    <source>
        <dbReference type="SAM" id="MobiDB-lite"/>
    </source>
</evidence>
<feature type="region of interest" description="Disordered" evidence="1">
    <location>
        <begin position="1295"/>
        <end position="1326"/>
    </location>
</feature>
<accession>A0A3B5KTA5</accession>
<name>A0A3B5KTA5_TAKRU</name>
<feature type="region of interest" description="Disordered" evidence="1">
    <location>
        <begin position="513"/>
        <end position="546"/>
    </location>
</feature>
<feature type="region of interest" description="Disordered" evidence="1">
    <location>
        <begin position="1420"/>
        <end position="1448"/>
    </location>
</feature>
<feature type="region of interest" description="Disordered" evidence="1">
    <location>
        <begin position="126"/>
        <end position="147"/>
    </location>
</feature>
<dbReference type="KEGG" id="tru:105418059"/>
<dbReference type="GO" id="GO:0016887">
    <property type="term" value="F:ATP hydrolysis activity"/>
    <property type="evidence" value="ECO:0007669"/>
    <property type="project" value="InterPro"/>
</dbReference>